<name>A0A7G5GUZ6_9BACT</name>
<dbReference type="EMBL" id="CP059732">
    <property type="protein sequence ID" value="QMW02688.1"/>
    <property type="molecule type" value="Genomic_DNA"/>
</dbReference>
<dbReference type="RefSeq" id="WP_182459984.1">
    <property type="nucleotide sequence ID" value="NZ_CP059732.1"/>
</dbReference>
<organism evidence="1 2">
    <name type="scientific">Spirosoma foliorum</name>
    <dbReference type="NCBI Taxonomy" id="2710596"/>
    <lineage>
        <taxon>Bacteria</taxon>
        <taxon>Pseudomonadati</taxon>
        <taxon>Bacteroidota</taxon>
        <taxon>Cytophagia</taxon>
        <taxon>Cytophagales</taxon>
        <taxon>Cytophagaceae</taxon>
        <taxon>Spirosoma</taxon>
    </lineage>
</organism>
<accession>A0A7G5GUZ6</accession>
<sequence length="155" mass="16850">MKSGLYLFLLLLLATVGYSQSDKIPKGANRIEVSTTLSDSALFDMISFRLESVGFFIEQSNLEKGYIITEYKNVNKPDTDPISIKVIVGISSNKAVFRGQGDAEVLGYKYTNVPLVYRGSGSGVEKSGFVSLTELVKKISKTIGTSSINYLTGSN</sequence>
<dbReference type="AlphaFoldDB" id="A0A7G5GUZ6"/>
<dbReference type="Proteomes" id="UP000515369">
    <property type="component" value="Chromosome"/>
</dbReference>
<evidence type="ECO:0000313" key="1">
    <source>
        <dbReference type="EMBL" id="QMW02688.1"/>
    </source>
</evidence>
<gene>
    <name evidence="1" type="ORF">H3H32_33100</name>
</gene>
<protein>
    <submittedName>
        <fullName evidence="1">Uncharacterized protein</fullName>
    </submittedName>
</protein>
<keyword evidence="2" id="KW-1185">Reference proteome</keyword>
<reference evidence="1 2" key="1">
    <citation type="submission" date="2020-07" db="EMBL/GenBank/DDBJ databases">
        <title>Spirosoma foliorum sp. nov., isolated from the leaves on the Nejang mountain Korea, Republic of.</title>
        <authorList>
            <person name="Ho H."/>
            <person name="Lee Y.-J."/>
            <person name="Nurcahyanto D.-A."/>
            <person name="Kim S.-G."/>
        </authorList>
    </citation>
    <scope>NUCLEOTIDE SEQUENCE [LARGE SCALE GENOMIC DNA]</scope>
    <source>
        <strain evidence="1 2">PL0136</strain>
    </source>
</reference>
<proteinExistence type="predicted"/>
<dbReference type="KEGG" id="sfol:H3H32_33100"/>
<evidence type="ECO:0000313" key="2">
    <source>
        <dbReference type="Proteomes" id="UP000515369"/>
    </source>
</evidence>